<dbReference type="AlphaFoldDB" id="A0AAP8HTR0"/>
<dbReference type="EMBL" id="PITP01000623">
    <property type="protein sequence ID" value="PKD78448.1"/>
    <property type="molecule type" value="Genomic_DNA"/>
</dbReference>
<name>A0AAP8HTR0_ECOLX</name>
<comment type="caution">
    <text evidence="1">The sequence shown here is derived from an EMBL/GenBank/DDBJ whole genome shotgun (WGS) entry which is preliminary data.</text>
</comment>
<reference evidence="1 2" key="1">
    <citation type="submission" date="2017-12" db="EMBL/GenBank/DDBJ databases">
        <title>Rapid rising of carbapenem-resistant Enterobacteriaceae(CRE) and emergence of colistin resistance genemcr-1 in CRE in the hospital of Henan, China.</title>
        <authorList>
            <person name="Sun Q."/>
            <person name="Zhang R."/>
            <person name="Li Y."/>
            <person name="Shen Y."/>
            <person name="Zhang Y."/>
            <person name="Yang J."/>
            <person name="Shu L."/>
            <person name="Zhou H."/>
            <person name="Wang Y."/>
            <person name="Wang B."/>
            <person name="Shen Z."/>
        </authorList>
    </citation>
    <scope>NUCLEOTIDE SEQUENCE [LARGE SCALE GENOMIC DNA]</scope>
    <source>
        <strain evidence="1 2">3512</strain>
    </source>
</reference>
<accession>A0AAP8HTR0</accession>
<gene>
    <name evidence="1" type="ORF">CWS33_30230</name>
</gene>
<organism evidence="1 2">
    <name type="scientific">Escherichia coli</name>
    <dbReference type="NCBI Taxonomy" id="562"/>
    <lineage>
        <taxon>Bacteria</taxon>
        <taxon>Pseudomonadati</taxon>
        <taxon>Pseudomonadota</taxon>
        <taxon>Gammaproteobacteria</taxon>
        <taxon>Enterobacterales</taxon>
        <taxon>Enterobacteriaceae</taxon>
        <taxon>Escherichia</taxon>
    </lineage>
</organism>
<sequence>MFLIDLFKNADFNLSAPSYASVLRDKKRTNVKNKNINLVKKHNPDEYTIKKAKTSLNIQQRMI</sequence>
<protein>
    <submittedName>
        <fullName evidence="1">Uncharacterized protein</fullName>
    </submittedName>
</protein>
<proteinExistence type="predicted"/>
<dbReference type="Proteomes" id="UP000233549">
    <property type="component" value="Unassembled WGS sequence"/>
</dbReference>
<evidence type="ECO:0000313" key="1">
    <source>
        <dbReference type="EMBL" id="PKD78448.1"/>
    </source>
</evidence>
<evidence type="ECO:0000313" key="2">
    <source>
        <dbReference type="Proteomes" id="UP000233549"/>
    </source>
</evidence>